<comment type="caution">
    <text evidence="1">The sequence shown here is derived from an EMBL/GenBank/DDBJ whole genome shotgun (WGS) entry which is preliminary data.</text>
</comment>
<evidence type="ECO:0000313" key="2">
    <source>
        <dbReference type="Proteomes" id="UP000075538"/>
    </source>
</evidence>
<organism evidence="1 2">
    <name type="scientific">Acetobacter malorum</name>
    <dbReference type="NCBI Taxonomy" id="178901"/>
    <lineage>
        <taxon>Bacteria</taxon>
        <taxon>Pseudomonadati</taxon>
        <taxon>Pseudomonadota</taxon>
        <taxon>Alphaproteobacteria</taxon>
        <taxon>Acetobacterales</taxon>
        <taxon>Acetobacteraceae</taxon>
        <taxon>Acetobacter</taxon>
    </lineage>
</organism>
<accession>A0A149V6T6</accession>
<protein>
    <submittedName>
        <fullName evidence="1">Uncharacterized protein</fullName>
    </submittedName>
</protein>
<proteinExistence type="predicted"/>
<reference evidence="1 2" key="1">
    <citation type="submission" date="2015-06" db="EMBL/GenBank/DDBJ databases">
        <title>Improved classification and identification of acetic acid bacteria using matrix-assisted laser desorption/ionization time-of-flight mass spectrometry; Gluconobacter nephelii and Gluconobacter uchimurae are later heterotypic synonyms of Gluconobacter japonicus and Gluconobacter oxydans, respectively.</title>
        <authorList>
            <person name="Li L."/>
            <person name="Cleenwerck I."/>
            <person name="De Vuyst L."/>
            <person name="Vandamme P."/>
        </authorList>
    </citation>
    <scope>NUCLEOTIDE SEQUENCE [LARGE SCALE GENOMIC DNA]</scope>
    <source>
        <strain evidence="1 2">LMG 1604</strain>
    </source>
</reference>
<gene>
    <name evidence="1" type="ORF">AD953_05980</name>
</gene>
<dbReference type="Proteomes" id="UP000075538">
    <property type="component" value="Unassembled WGS sequence"/>
</dbReference>
<dbReference type="EMBL" id="LHZZ01000487">
    <property type="protein sequence ID" value="KXV75899.1"/>
    <property type="molecule type" value="Genomic_DNA"/>
</dbReference>
<name>A0A149V6T6_9PROT</name>
<dbReference type="AlphaFoldDB" id="A0A149V6T6"/>
<dbReference type="PATRIC" id="fig|178901.15.peg.1962"/>
<evidence type="ECO:0000313" key="1">
    <source>
        <dbReference type="EMBL" id="KXV75899.1"/>
    </source>
</evidence>
<sequence>MRMISLTRIGRIFNPVPASLPAPLPPSSYGIQSWACTHLATIYDATGKDADFRSPKVCQLERLRTLCGHPLSYRLSLPDGTQRSVPAAMVHVLPAGSSQNADVVDLSVFSQRLAPTIAAE</sequence>